<dbReference type="Proteomes" id="UP000246005">
    <property type="component" value="Unassembled WGS sequence"/>
</dbReference>
<evidence type="ECO:0000256" key="1">
    <source>
        <dbReference type="ARBA" id="ARBA00004496"/>
    </source>
</evidence>
<dbReference type="GO" id="GO:0003677">
    <property type="term" value="F:DNA binding"/>
    <property type="evidence" value="ECO:0007669"/>
    <property type="project" value="UniProtKB-UniRule"/>
</dbReference>
<keyword evidence="5 11" id="KW-0408">Iron</keyword>
<evidence type="ECO:0000256" key="10">
    <source>
        <dbReference type="ARBA" id="ARBA00023163"/>
    </source>
</evidence>
<feature type="binding site" evidence="11">
    <location>
        <position position="53"/>
    </location>
    <ligand>
        <name>[4Fe-4S] cluster</name>
        <dbReference type="ChEBI" id="CHEBI:49883"/>
    </ligand>
</feature>
<protein>
    <recommendedName>
        <fullName evidence="11">Transcriptional regulator WhiB</fullName>
    </recommendedName>
</protein>
<dbReference type="EMBL" id="QGHB01000016">
    <property type="protein sequence ID" value="PWK81668.1"/>
    <property type="molecule type" value="Genomic_DNA"/>
</dbReference>
<dbReference type="GO" id="GO:0005737">
    <property type="term" value="C:cytoplasm"/>
    <property type="evidence" value="ECO:0007669"/>
    <property type="project" value="UniProtKB-SubCell"/>
</dbReference>
<dbReference type="RefSeq" id="WP_109641148.1">
    <property type="nucleotide sequence ID" value="NZ_QGHB01000016.1"/>
</dbReference>
<dbReference type="GO" id="GO:0046872">
    <property type="term" value="F:metal ion binding"/>
    <property type="evidence" value="ECO:0007669"/>
    <property type="project" value="UniProtKB-KW"/>
</dbReference>
<dbReference type="AlphaFoldDB" id="A0A316HNT5"/>
<sequence>MRHVKRAVYGVATWQEDDDWKRQGLCHDYGWPDLWFSSELKDQEVAVGLCRSCPMLARCREVALANKEIHGVWGAMTERELRGLVRKVAS</sequence>
<comment type="subcellular location">
    <subcellularLocation>
        <location evidence="1 11">Cytoplasm</location>
    </subcellularLocation>
</comment>
<evidence type="ECO:0000256" key="8">
    <source>
        <dbReference type="ARBA" id="ARBA00023125"/>
    </source>
</evidence>
<evidence type="ECO:0000313" key="13">
    <source>
        <dbReference type="EMBL" id="PWK81668.1"/>
    </source>
</evidence>
<dbReference type="GO" id="GO:0045454">
    <property type="term" value="P:cell redox homeostasis"/>
    <property type="evidence" value="ECO:0007669"/>
    <property type="project" value="TreeGrafter"/>
</dbReference>
<dbReference type="HAMAP" id="MF_01479">
    <property type="entry name" value="WhiB"/>
    <property type="match status" value="1"/>
</dbReference>
<evidence type="ECO:0000256" key="2">
    <source>
        <dbReference type="ARBA" id="ARBA00006597"/>
    </source>
</evidence>
<evidence type="ECO:0000256" key="11">
    <source>
        <dbReference type="HAMAP-Rule" id="MF_01479"/>
    </source>
</evidence>
<evidence type="ECO:0000256" key="7">
    <source>
        <dbReference type="ARBA" id="ARBA00023015"/>
    </source>
</evidence>
<dbReference type="InterPro" id="IPR003482">
    <property type="entry name" value="Whib"/>
</dbReference>
<dbReference type="PANTHER" id="PTHR38839">
    <property type="entry name" value="TRANSCRIPTIONAL REGULATOR WHID-RELATED"/>
    <property type="match status" value="1"/>
</dbReference>
<dbReference type="GO" id="GO:0035731">
    <property type="term" value="F:dinitrosyl-iron complex binding"/>
    <property type="evidence" value="ECO:0007669"/>
    <property type="project" value="UniProtKB-UniRule"/>
</dbReference>
<comment type="PTM">
    <text evidence="11">The Fe-S cluster can be nitrosylated by nitric oxide (NO).</text>
</comment>
<evidence type="ECO:0000256" key="9">
    <source>
        <dbReference type="ARBA" id="ARBA00023157"/>
    </source>
</evidence>
<dbReference type="PROSITE" id="PS51674">
    <property type="entry name" value="4FE4S_WBL"/>
    <property type="match status" value="1"/>
</dbReference>
<name>A0A316HNT5_9PSEU</name>
<gene>
    <name evidence="11" type="primary">whiB</name>
    <name evidence="13" type="ORF">C8D88_11679</name>
</gene>
<comment type="function">
    <text evidence="11">Acts as a transcriptional regulator. Probably redox-responsive. The apo- but not holo-form probably binds DNA.</text>
</comment>
<comment type="caution">
    <text evidence="13">The sequence shown here is derived from an EMBL/GenBank/DDBJ whole genome shotgun (WGS) entry which is preliminary data.</text>
</comment>
<dbReference type="GO" id="GO:0051539">
    <property type="term" value="F:4 iron, 4 sulfur cluster binding"/>
    <property type="evidence" value="ECO:0007669"/>
    <property type="project" value="UniProtKB-UniRule"/>
</dbReference>
<feature type="binding site" evidence="11">
    <location>
        <position position="59"/>
    </location>
    <ligand>
        <name>[4Fe-4S] cluster</name>
        <dbReference type="ChEBI" id="CHEBI:49883"/>
    </ligand>
</feature>
<evidence type="ECO:0000256" key="6">
    <source>
        <dbReference type="ARBA" id="ARBA00023014"/>
    </source>
</evidence>
<feature type="binding site" evidence="11">
    <location>
        <position position="50"/>
    </location>
    <ligand>
        <name>[4Fe-4S] cluster</name>
        <dbReference type="ChEBI" id="CHEBI:49883"/>
    </ligand>
</feature>
<evidence type="ECO:0000256" key="5">
    <source>
        <dbReference type="ARBA" id="ARBA00023004"/>
    </source>
</evidence>
<feature type="binding site" evidence="11">
    <location>
        <position position="26"/>
    </location>
    <ligand>
        <name>[4Fe-4S] cluster</name>
        <dbReference type="ChEBI" id="CHEBI:49883"/>
    </ligand>
</feature>
<keyword evidence="6 11" id="KW-0411">Iron-sulfur</keyword>
<evidence type="ECO:0000313" key="14">
    <source>
        <dbReference type="Proteomes" id="UP000246005"/>
    </source>
</evidence>
<evidence type="ECO:0000256" key="3">
    <source>
        <dbReference type="ARBA" id="ARBA00022485"/>
    </source>
</evidence>
<comment type="cofactor">
    <cofactor evidence="11">
        <name>[4Fe-4S] cluster</name>
        <dbReference type="ChEBI" id="CHEBI:49883"/>
    </cofactor>
    <text evidence="11">Binds 1 [4Fe-4S] cluster per subunit. Following nitrosylation of the [4Fe-4S] cluster binds 1 [4Fe-8(NO)] cluster per subunit.</text>
</comment>
<keyword evidence="11" id="KW-0963">Cytoplasm</keyword>
<feature type="domain" description="4Fe-4S Wbl-type" evidence="12">
    <location>
        <begin position="25"/>
        <end position="83"/>
    </location>
</feature>
<evidence type="ECO:0000256" key="4">
    <source>
        <dbReference type="ARBA" id="ARBA00022723"/>
    </source>
</evidence>
<keyword evidence="3 11" id="KW-0004">4Fe-4S</keyword>
<dbReference type="InterPro" id="IPR034768">
    <property type="entry name" value="4FE4S_WBL"/>
</dbReference>
<dbReference type="Pfam" id="PF02467">
    <property type="entry name" value="Whib"/>
    <property type="match status" value="1"/>
</dbReference>
<keyword evidence="10 11" id="KW-0804">Transcription</keyword>
<dbReference type="GO" id="GO:0045892">
    <property type="term" value="P:negative regulation of DNA-templated transcription"/>
    <property type="evidence" value="ECO:0007669"/>
    <property type="project" value="TreeGrafter"/>
</dbReference>
<accession>A0A316HNT5</accession>
<reference evidence="13 14" key="1">
    <citation type="submission" date="2018-05" db="EMBL/GenBank/DDBJ databases">
        <title>Genomic Encyclopedia of Type Strains, Phase IV (KMG-IV): sequencing the most valuable type-strain genomes for metagenomic binning, comparative biology and taxonomic classification.</title>
        <authorList>
            <person name="Goeker M."/>
        </authorList>
    </citation>
    <scope>NUCLEOTIDE SEQUENCE [LARGE SCALE GENOMIC DNA]</scope>
    <source>
        <strain evidence="13 14">DSM 45480</strain>
    </source>
</reference>
<comment type="similarity">
    <text evidence="2 11">Belongs to the WhiB family.</text>
</comment>
<evidence type="ECO:0000259" key="12">
    <source>
        <dbReference type="PROSITE" id="PS51674"/>
    </source>
</evidence>
<keyword evidence="8 11" id="KW-0238">DNA-binding</keyword>
<dbReference type="GO" id="GO:0047134">
    <property type="term" value="F:protein-disulfide reductase [NAD(P)H] activity"/>
    <property type="evidence" value="ECO:0007669"/>
    <property type="project" value="TreeGrafter"/>
</dbReference>
<comment type="PTM">
    <text evidence="11">Upon Fe-S cluster removal intramolecular disulfide bonds are formed.</text>
</comment>
<keyword evidence="7 11" id="KW-0805">Transcription regulation</keyword>
<organism evidence="13 14">
    <name type="scientific">Lentzea atacamensis</name>
    <dbReference type="NCBI Taxonomy" id="531938"/>
    <lineage>
        <taxon>Bacteria</taxon>
        <taxon>Bacillati</taxon>
        <taxon>Actinomycetota</taxon>
        <taxon>Actinomycetes</taxon>
        <taxon>Pseudonocardiales</taxon>
        <taxon>Pseudonocardiaceae</taxon>
        <taxon>Lentzea</taxon>
    </lineage>
</organism>
<proteinExistence type="inferred from homology"/>
<keyword evidence="9 11" id="KW-1015">Disulfide bond</keyword>
<keyword evidence="4 11" id="KW-0479">Metal-binding</keyword>